<keyword evidence="1" id="KW-0503">Monooxygenase</keyword>
<dbReference type="AlphaFoldDB" id="A0A4Y1RMW2"/>
<keyword evidence="1" id="KW-0560">Oxidoreductase</keyword>
<reference evidence="1" key="1">
    <citation type="journal article" date="2019" name="Science">
        <title>Mutation of a bHLH transcription factor allowed almond domestication.</title>
        <authorList>
            <person name="Sanchez-Perez R."/>
            <person name="Pavan S."/>
            <person name="Mazzeo R."/>
            <person name="Moldovan C."/>
            <person name="Aiese Cigliano R."/>
            <person name="Del Cueto J."/>
            <person name="Ricciardi F."/>
            <person name="Lotti C."/>
            <person name="Ricciardi L."/>
            <person name="Dicenta F."/>
            <person name="Lopez-Marques R.L."/>
            <person name="Lindberg Moller B."/>
        </authorList>
    </citation>
    <scope>NUCLEOTIDE SEQUENCE</scope>
</reference>
<proteinExistence type="predicted"/>
<sequence>MERNFLRTLFLSGTKEDFFQRAKPYNDHPTILSIGVSLNVVLSDWMITILLLGNNAGRPNTIHMNSDVCININHFGKPSLYTKWNLQFLKLMDKQLNEMPEVPQNMDNYVRA</sequence>
<evidence type="ECO:0000313" key="1">
    <source>
        <dbReference type="EMBL" id="BBH05549.1"/>
    </source>
</evidence>
<name>A0A4Y1RMW2_PRUDU</name>
<gene>
    <name evidence="1" type="ORF">Prudu_016973</name>
</gene>
<accession>A0A4Y1RMW2</accession>
<dbReference type="GO" id="GO:0004497">
    <property type="term" value="F:monooxygenase activity"/>
    <property type="evidence" value="ECO:0007669"/>
    <property type="project" value="UniProtKB-KW"/>
</dbReference>
<organism evidence="1">
    <name type="scientific">Prunus dulcis</name>
    <name type="common">Almond</name>
    <name type="synonym">Amygdalus dulcis</name>
    <dbReference type="NCBI Taxonomy" id="3755"/>
    <lineage>
        <taxon>Eukaryota</taxon>
        <taxon>Viridiplantae</taxon>
        <taxon>Streptophyta</taxon>
        <taxon>Embryophyta</taxon>
        <taxon>Tracheophyta</taxon>
        <taxon>Spermatophyta</taxon>
        <taxon>Magnoliopsida</taxon>
        <taxon>eudicotyledons</taxon>
        <taxon>Gunneridae</taxon>
        <taxon>Pentapetalae</taxon>
        <taxon>rosids</taxon>
        <taxon>fabids</taxon>
        <taxon>Rosales</taxon>
        <taxon>Rosaceae</taxon>
        <taxon>Amygdaloideae</taxon>
        <taxon>Amygdaleae</taxon>
        <taxon>Prunus</taxon>
    </lineage>
</organism>
<dbReference type="EMBL" id="AP019302">
    <property type="protein sequence ID" value="BBH05549.1"/>
    <property type="molecule type" value="Genomic_DNA"/>
</dbReference>
<protein>
    <submittedName>
        <fullName evidence="1">Flavin-binding monooxygenase family protein</fullName>
    </submittedName>
</protein>